<reference evidence="2 3" key="1">
    <citation type="submission" date="2013-04" db="EMBL/GenBank/DDBJ databases">
        <title>Hyphomonas hirschiana VP5 Genome Sequencing.</title>
        <authorList>
            <person name="Lai Q."/>
            <person name="Shao Z."/>
        </authorList>
    </citation>
    <scope>NUCLEOTIDE SEQUENCE [LARGE SCALE GENOMIC DNA]</scope>
    <source>
        <strain evidence="2 3">VP5</strain>
    </source>
</reference>
<keyword evidence="3" id="KW-1185">Reference proteome</keyword>
<accession>A0A059FY42</accession>
<feature type="compositionally biased region" description="Pro residues" evidence="1">
    <location>
        <begin position="130"/>
        <end position="141"/>
    </location>
</feature>
<dbReference type="Proteomes" id="UP000025061">
    <property type="component" value="Unassembled WGS sequence"/>
</dbReference>
<feature type="region of interest" description="Disordered" evidence="1">
    <location>
        <begin position="126"/>
        <end position="148"/>
    </location>
</feature>
<dbReference type="PATRIC" id="fig|1280951.3.peg.965"/>
<protein>
    <submittedName>
        <fullName evidence="2">Uncharacterized protein</fullName>
    </submittedName>
</protein>
<comment type="caution">
    <text evidence="2">The sequence shown here is derived from an EMBL/GenBank/DDBJ whole genome shotgun (WGS) entry which is preliminary data.</text>
</comment>
<evidence type="ECO:0000256" key="1">
    <source>
        <dbReference type="SAM" id="MobiDB-lite"/>
    </source>
</evidence>
<organism evidence="2 3">
    <name type="scientific">Hyphomonas hirschiana VP5</name>
    <dbReference type="NCBI Taxonomy" id="1280951"/>
    <lineage>
        <taxon>Bacteria</taxon>
        <taxon>Pseudomonadati</taxon>
        <taxon>Pseudomonadota</taxon>
        <taxon>Alphaproteobacteria</taxon>
        <taxon>Hyphomonadales</taxon>
        <taxon>Hyphomonadaceae</taxon>
        <taxon>Hyphomonas</taxon>
    </lineage>
</organism>
<sequence>MIESRVPLAKSKTARAPRGAWKLLRGLFLMLMAAHWSAQHLAPGKLKTGALRALARHIGALEHGLRCLLILMRATPARPATLPAGLLARRAAPPRPRRKAARFALGLAQLANGFARYGHDTSALASIRKAPPPRPAPPPRGPTASAPMADPAEALRTRLEAMRAVFSDPQTHAAKLAARLRAKGLRLRGLKSLIPAAALWLLTSYRAAPAVHARLLPAPNTS</sequence>
<dbReference type="EMBL" id="ARYI01000003">
    <property type="protein sequence ID" value="KCZ95436.1"/>
    <property type="molecule type" value="Genomic_DNA"/>
</dbReference>
<name>A0A059FY42_9PROT</name>
<evidence type="ECO:0000313" key="2">
    <source>
        <dbReference type="EMBL" id="KCZ95436.1"/>
    </source>
</evidence>
<gene>
    <name evidence="2" type="ORF">HHI_04750</name>
</gene>
<dbReference type="AlphaFoldDB" id="A0A059FY42"/>
<dbReference type="RefSeq" id="WP_035590763.1">
    <property type="nucleotide sequence ID" value="NZ_ARYI01000003.1"/>
</dbReference>
<proteinExistence type="predicted"/>
<evidence type="ECO:0000313" key="3">
    <source>
        <dbReference type="Proteomes" id="UP000025061"/>
    </source>
</evidence>